<keyword evidence="1" id="KW-0732">Signal</keyword>
<proteinExistence type="predicted"/>
<dbReference type="HOGENOM" id="CLU_128714_1_0_10"/>
<accession>A0A098BW06</accession>
<keyword evidence="3" id="KW-1185">Reference proteome</keyword>
<dbReference type="EMBL" id="LN515532">
    <property type="protein sequence ID" value="CEA14728.1"/>
    <property type="molecule type" value="Genomic_DNA"/>
</dbReference>
<gene>
    <name evidence="2" type="ORF">ING2E5B_0072</name>
</gene>
<dbReference type="Pfam" id="PF14060">
    <property type="entry name" value="DUF4252"/>
    <property type="match status" value="1"/>
</dbReference>
<dbReference type="OrthoDB" id="705638at2"/>
<reference evidence="2 3" key="1">
    <citation type="submission" date="2014-08" db="EMBL/GenBank/DDBJ databases">
        <authorList>
            <person name="Wibberg D."/>
        </authorList>
    </citation>
    <scope>NUCLEOTIDE SEQUENCE [LARGE SCALE GENOMIC DNA]</scope>
    <source>
        <strain evidence="3">ING2-E5B</strain>
    </source>
</reference>
<dbReference type="KEGG" id="pbt:ING2E5B_0072"/>
<dbReference type="AlphaFoldDB" id="A0A098BW06"/>
<evidence type="ECO:0000313" key="3">
    <source>
        <dbReference type="Proteomes" id="UP000032417"/>
    </source>
</evidence>
<sequence length="162" mass="18400">MKKIIFTLALIFAVTVVSAQDNPFEKFTDMDGVTSVFISKNMMALFPKDSNQFGGVSINSFVDKLSSILILTTENKKVGQEMLSLANSRIKTNNYELLMRVKSDDGENVNFYMKGKPENIQELIMIVDGDDDESVIMQFLGNFKLEDVQNMTKEFKKQNNMQ</sequence>
<name>A0A098BW06_9BACT</name>
<evidence type="ECO:0000313" key="2">
    <source>
        <dbReference type="EMBL" id="CEA14728.1"/>
    </source>
</evidence>
<evidence type="ECO:0008006" key="4">
    <source>
        <dbReference type="Google" id="ProtNLM"/>
    </source>
</evidence>
<feature type="chain" id="PRO_5030002934" description="DUF4252 domain-containing protein" evidence="1">
    <location>
        <begin position="20"/>
        <end position="162"/>
    </location>
</feature>
<evidence type="ECO:0000256" key="1">
    <source>
        <dbReference type="SAM" id="SignalP"/>
    </source>
</evidence>
<organism evidence="2 3">
    <name type="scientific">Fermentimonas caenicola</name>
    <dbReference type="NCBI Taxonomy" id="1562970"/>
    <lineage>
        <taxon>Bacteria</taxon>
        <taxon>Pseudomonadati</taxon>
        <taxon>Bacteroidota</taxon>
        <taxon>Bacteroidia</taxon>
        <taxon>Bacteroidales</taxon>
        <taxon>Dysgonomonadaceae</taxon>
        <taxon>Fermentimonas</taxon>
    </lineage>
</organism>
<dbReference type="Proteomes" id="UP000032417">
    <property type="component" value="Chromosome 1"/>
</dbReference>
<feature type="signal peptide" evidence="1">
    <location>
        <begin position="1"/>
        <end position="19"/>
    </location>
</feature>
<dbReference type="STRING" id="1562970.ING2E5B_0072"/>
<dbReference type="InterPro" id="IPR025348">
    <property type="entry name" value="DUF4252"/>
</dbReference>
<protein>
    <recommendedName>
        <fullName evidence="4">DUF4252 domain-containing protein</fullName>
    </recommendedName>
</protein>